<protein>
    <submittedName>
        <fullName evidence="3">Peroxisomal dehydratase</fullName>
    </submittedName>
</protein>
<accession>A0AAD4L8A4</accession>
<dbReference type="GO" id="GO:0003857">
    <property type="term" value="F:(3S)-3-hydroxyacyl-CoA dehydrogenase (NAD+) activity"/>
    <property type="evidence" value="ECO:0007669"/>
    <property type="project" value="TreeGrafter"/>
</dbReference>
<feature type="domain" description="MaoC-like" evidence="1">
    <location>
        <begin position="183"/>
        <end position="294"/>
    </location>
</feature>
<keyword evidence="4" id="KW-1185">Reference proteome</keyword>
<dbReference type="Pfam" id="PF01575">
    <property type="entry name" value="MaoC_dehydratas"/>
    <property type="match status" value="1"/>
</dbReference>
<dbReference type="GO" id="GO:0005777">
    <property type="term" value="C:peroxisome"/>
    <property type="evidence" value="ECO:0007669"/>
    <property type="project" value="TreeGrafter"/>
</dbReference>
<dbReference type="PANTHER" id="PTHR13078">
    <property type="entry name" value="PEROXISOMAL MULTIFUNCTIONAL ENZYME TYPE 2-RELATED"/>
    <property type="match status" value="1"/>
</dbReference>
<name>A0AAD4L8A4_9AGAM</name>
<evidence type="ECO:0000259" key="1">
    <source>
        <dbReference type="Pfam" id="PF01575"/>
    </source>
</evidence>
<evidence type="ECO:0000259" key="2">
    <source>
        <dbReference type="Pfam" id="PF22622"/>
    </source>
</evidence>
<dbReference type="PANTHER" id="PTHR13078:SF57">
    <property type="entry name" value="DEHYDRATASE, PUTATIVE (AFU_ORTHOLOGUE AFUA_5G00640)-RELATED"/>
    <property type="match status" value="1"/>
</dbReference>
<dbReference type="GO" id="GO:0004300">
    <property type="term" value="F:enoyl-CoA hydratase activity"/>
    <property type="evidence" value="ECO:0007669"/>
    <property type="project" value="TreeGrafter"/>
</dbReference>
<dbReference type="Gene3D" id="3.10.129.10">
    <property type="entry name" value="Hotdog Thioesterase"/>
    <property type="match status" value="2"/>
</dbReference>
<comment type="caution">
    <text evidence="3">The sequence shown here is derived from an EMBL/GenBank/DDBJ whole genome shotgun (WGS) entry which is preliminary data.</text>
</comment>
<reference evidence="3" key="1">
    <citation type="submission" date="2022-01" db="EMBL/GenBank/DDBJ databases">
        <title>Comparative genomics reveals a dynamic genome evolution in the ectomycorrhizal milk-cap (Lactarius) mushrooms.</title>
        <authorList>
            <consortium name="DOE Joint Genome Institute"/>
            <person name="Lebreton A."/>
            <person name="Tang N."/>
            <person name="Kuo A."/>
            <person name="LaButti K."/>
            <person name="Drula E."/>
            <person name="Barry K."/>
            <person name="Clum A."/>
            <person name="Lipzen A."/>
            <person name="Mousain D."/>
            <person name="Ng V."/>
            <person name="Wang R."/>
            <person name="Wang X."/>
            <person name="Dai Y."/>
            <person name="Henrissat B."/>
            <person name="Grigoriev I.V."/>
            <person name="Guerin-Laguette A."/>
            <person name="Yu F."/>
            <person name="Martin F.M."/>
        </authorList>
    </citation>
    <scope>NUCLEOTIDE SEQUENCE</scope>
    <source>
        <strain evidence="3">QP</strain>
    </source>
</reference>
<proteinExistence type="predicted"/>
<dbReference type="Proteomes" id="UP001201163">
    <property type="component" value="Unassembled WGS sequence"/>
</dbReference>
<dbReference type="GO" id="GO:0006635">
    <property type="term" value="P:fatty acid beta-oxidation"/>
    <property type="evidence" value="ECO:0007669"/>
    <property type="project" value="TreeGrafter"/>
</dbReference>
<dbReference type="InterPro" id="IPR002539">
    <property type="entry name" value="MaoC-like_dom"/>
</dbReference>
<evidence type="ECO:0000313" key="3">
    <source>
        <dbReference type="EMBL" id="KAH8984256.1"/>
    </source>
</evidence>
<dbReference type="EMBL" id="JAKELL010000078">
    <property type="protein sequence ID" value="KAH8984256.1"/>
    <property type="molecule type" value="Genomic_DNA"/>
</dbReference>
<dbReference type="GO" id="GO:0044594">
    <property type="term" value="F:17-beta-hydroxysteroid dehydrogenase (NAD+) activity"/>
    <property type="evidence" value="ECO:0007669"/>
    <property type="project" value="TreeGrafter"/>
</dbReference>
<evidence type="ECO:0000313" key="4">
    <source>
        <dbReference type="Proteomes" id="UP001201163"/>
    </source>
</evidence>
<dbReference type="Pfam" id="PF22622">
    <property type="entry name" value="MFE-2_hydrat-2_N"/>
    <property type="match status" value="1"/>
</dbReference>
<sequence>MAANIKQLENLVGKEYASDPVAWNTRDLLTYAIGIGAKPSDTQFVYDPAFAAFPTYPVALFLKGADQDVVNFAQRAASSTVPGMPTFDPKRVVHASQSIEILKPLPLVSGPGWRLKKRLASIRENKGGVILESEFMLVDSRDTPYARLFSASFNLGGKLTGTRFARMVLSPPVHESIPKARAPDWVVREKTLPEQALIYRLSGDYNPLHIDPTVGAASGFGGVILHGLSTFGFAARAILQAVGGNDPAALRYIGVRFTAPVKPGDELETRAWRVNNGPGDIAEIAFEVNNVTTDKIVIGGGFARVVEAERSKL</sequence>
<dbReference type="SUPFAM" id="SSF54637">
    <property type="entry name" value="Thioesterase/thiol ester dehydrase-isomerase"/>
    <property type="match status" value="2"/>
</dbReference>
<gene>
    <name evidence="3" type="ORF">EDB92DRAFT_1936558</name>
</gene>
<feature type="domain" description="Peroxisomal multifunctional enzyme type 2-like N-terminal" evidence="2">
    <location>
        <begin position="24"/>
        <end position="107"/>
    </location>
</feature>
<dbReference type="InterPro" id="IPR054357">
    <property type="entry name" value="MFE-2_N"/>
</dbReference>
<organism evidence="3 4">
    <name type="scientific">Lactarius akahatsu</name>
    <dbReference type="NCBI Taxonomy" id="416441"/>
    <lineage>
        <taxon>Eukaryota</taxon>
        <taxon>Fungi</taxon>
        <taxon>Dikarya</taxon>
        <taxon>Basidiomycota</taxon>
        <taxon>Agaricomycotina</taxon>
        <taxon>Agaricomycetes</taxon>
        <taxon>Russulales</taxon>
        <taxon>Russulaceae</taxon>
        <taxon>Lactarius</taxon>
    </lineage>
</organism>
<dbReference type="AlphaFoldDB" id="A0AAD4L8A4"/>
<dbReference type="InterPro" id="IPR029069">
    <property type="entry name" value="HotDog_dom_sf"/>
</dbReference>
<dbReference type="CDD" id="cd03448">
    <property type="entry name" value="HDE_HSD"/>
    <property type="match status" value="1"/>
</dbReference>